<evidence type="ECO:0000313" key="11">
    <source>
        <dbReference type="EMBL" id="KAE8099319.1"/>
    </source>
</evidence>
<feature type="compositionally biased region" description="Gly residues" evidence="9">
    <location>
        <begin position="114"/>
        <end position="136"/>
    </location>
</feature>
<evidence type="ECO:0000256" key="3">
    <source>
        <dbReference type="ARBA" id="ARBA00022528"/>
    </source>
</evidence>
<dbReference type="Gene3D" id="1.20.1250.20">
    <property type="entry name" value="MFS general substrate transporter like domains"/>
    <property type="match status" value="3"/>
</dbReference>
<feature type="transmembrane region" description="Helical" evidence="10">
    <location>
        <begin position="835"/>
        <end position="859"/>
    </location>
</feature>
<evidence type="ECO:0000256" key="4">
    <source>
        <dbReference type="ARBA" id="ARBA00022640"/>
    </source>
</evidence>
<dbReference type="Proteomes" id="UP000327013">
    <property type="component" value="Chromosome 7"/>
</dbReference>
<protein>
    <submittedName>
        <fullName evidence="11">Uncharacterized protein</fullName>
    </submittedName>
</protein>
<keyword evidence="8 10" id="KW-0472">Membrane</keyword>
<dbReference type="InterPro" id="IPR000109">
    <property type="entry name" value="POT_fam"/>
</dbReference>
<evidence type="ECO:0000256" key="2">
    <source>
        <dbReference type="ARBA" id="ARBA00010793"/>
    </source>
</evidence>
<feature type="transmembrane region" description="Helical" evidence="10">
    <location>
        <begin position="567"/>
        <end position="589"/>
    </location>
</feature>
<dbReference type="EMBL" id="CM017327">
    <property type="protein sequence ID" value="KAE8099319.1"/>
    <property type="molecule type" value="Genomic_DNA"/>
</dbReference>
<reference evidence="11 12" key="1">
    <citation type="submission" date="2019-06" db="EMBL/GenBank/DDBJ databases">
        <title>A chromosomal-level reference genome of Carpinus fangiana (Coryloideae, Betulaceae).</title>
        <authorList>
            <person name="Yang X."/>
            <person name="Wang Z."/>
            <person name="Zhang L."/>
            <person name="Hao G."/>
            <person name="Liu J."/>
            <person name="Yang Y."/>
        </authorList>
    </citation>
    <scope>NUCLEOTIDE SEQUENCE [LARGE SCALE GENOMIC DNA]</scope>
    <source>
        <strain evidence="11">Cfa_2016G</strain>
        <tissue evidence="11">Leaf</tissue>
    </source>
</reference>
<feature type="transmembrane region" description="Helical" evidence="10">
    <location>
        <begin position="324"/>
        <end position="344"/>
    </location>
</feature>
<dbReference type="GO" id="GO:0099402">
    <property type="term" value="P:plant organ development"/>
    <property type="evidence" value="ECO:0007669"/>
    <property type="project" value="TreeGrafter"/>
</dbReference>
<feature type="transmembrane region" description="Helical" evidence="10">
    <location>
        <begin position="708"/>
        <end position="730"/>
    </location>
</feature>
<evidence type="ECO:0000256" key="6">
    <source>
        <dbReference type="ARBA" id="ARBA00022946"/>
    </source>
</evidence>
<dbReference type="InterPro" id="IPR036259">
    <property type="entry name" value="MFS_trans_sf"/>
</dbReference>
<feature type="transmembrane region" description="Helical" evidence="10">
    <location>
        <begin position="540"/>
        <end position="560"/>
    </location>
</feature>
<evidence type="ECO:0000256" key="9">
    <source>
        <dbReference type="SAM" id="MobiDB-lite"/>
    </source>
</evidence>
<keyword evidence="6" id="KW-0809">Transit peptide</keyword>
<feature type="region of interest" description="Disordered" evidence="9">
    <location>
        <begin position="865"/>
        <end position="886"/>
    </location>
</feature>
<keyword evidence="12" id="KW-1185">Reference proteome</keyword>
<evidence type="ECO:0000256" key="8">
    <source>
        <dbReference type="ARBA" id="ARBA00023136"/>
    </source>
</evidence>
<feature type="transmembrane region" description="Helical" evidence="10">
    <location>
        <begin position="609"/>
        <end position="628"/>
    </location>
</feature>
<keyword evidence="3" id="KW-0150">Chloroplast</keyword>
<keyword evidence="4" id="KW-0934">Plastid</keyword>
<dbReference type="GO" id="GO:0022857">
    <property type="term" value="F:transmembrane transporter activity"/>
    <property type="evidence" value="ECO:0007669"/>
    <property type="project" value="InterPro"/>
</dbReference>
<accession>A0A5N6RM28</accession>
<feature type="transmembrane region" description="Helical" evidence="10">
    <location>
        <begin position="511"/>
        <end position="528"/>
    </location>
</feature>
<evidence type="ECO:0000313" key="12">
    <source>
        <dbReference type="Proteomes" id="UP000327013"/>
    </source>
</evidence>
<gene>
    <name evidence="11" type="ORF">FH972_017310</name>
</gene>
<dbReference type="PANTHER" id="PTHR31038:SF10">
    <property type="entry name" value="OS04G0524400 PROTEIN"/>
    <property type="match status" value="1"/>
</dbReference>
<organism evidence="11 12">
    <name type="scientific">Carpinus fangiana</name>
    <dbReference type="NCBI Taxonomy" id="176857"/>
    <lineage>
        <taxon>Eukaryota</taxon>
        <taxon>Viridiplantae</taxon>
        <taxon>Streptophyta</taxon>
        <taxon>Embryophyta</taxon>
        <taxon>Tracheophyta</taxon>
        <taxon>Spermatophyta</taxon>
        <taxon>Magnoliopsida</taxon>
        <taxon>eudicotyledons</taxon>
        <taxon>Gunneridae</taxon>
        <taxon>Pentapetalae</taxon>
        <taxon>rosids</taxon>
        <taxon>fabids</taxon>
        <taxon>Fagales</taxon>
        <taxon>Betulaceae</taxon>
        <taxon>Carpinus</taxon>
    </lineage>
</organism>
<dbReference type="InterPro" id="IPR021825">
    <property type="entry name" value="RETICULATA-related"/>
</dbReference>
<evidence type="ECO:0000256" key="10">
    <source>
        <dbReference type="SAM" id="Phobius"/>
    </source>
</evidence>
<proteinExistence type="inferred from homology"/>
<comment type="subcellular location">
    <subcellularLocation>
        <location evidence="1">Plastid</location>
        <location evidence="1">Chloroplast membrane</location>
        <topology evidence="1">Multi-pass membrane protein</topology>
    </subcellularLocation>
</comment>
<evidence type="ECO:0000256" key="7">
    <source>
        <dbReference type="ARBA" id="ARBA00022989"/>
    </source>
</evidence>
<feature type="region of interest" description="Disordered" evidence="9">
    <location>
        <begin position="113"/>
        <end position="144"/>
    </location>
</feature>
<dbReference type="PANTHER" id="PTHR31038">
    <property type="entry name" value="EXPRESSED PROTEIN-RELATED"/>
    <property type="match status" value="1"/>
</dbReference>
<dbReference type="OrthoDB" id="205639at2759"/>
<dbReference type="GO" id="GO:0009706">
    <property type="term" value="C:chloroplast inner membrane"/>
    <property type="evidence" value="ECO:0007669"/>
    <property type="project" value="TreeGrafter"/>
</dbReference>
<name>A0A5N6RM28_9ROSI</name>
<sequence>MAGCSPSFGVSNVVNSRNGVVLGKVLSQSVVVESVRFRNVVKELALPVLFRSNNRSRQRNHRLVVVANGSQPRGESQSGVAAVTVAKEGGDSDSGVGKGIGVLDGGYEAREDAGGSGGNGRFTNGRGGGGGGGGGDDNGDDKEKEELGPILKFEEVMKETEARGASLPRDMLEAAKSVGIRRVLLLRYLDLQGSIWPLGFAMRTCAILRNRMLADPSFLFKVGTEIVIDCCCATFAEVQKRGEDFWAEFELYVADLSVGLVVNVALVGMLAPYARIGGPSLSKGFLGRMQHAYGALPSSVFEAERPGCRFTIQQRMGTYFYKGIMYGSVGFACGIIGQGIANLIMTAKRNIKKSEDDIPVPPLLKTAALWGVFLAVSSNTRYQIINGLEHLVEGSAFAKQVPPIALAFTVGVRFANNVYGGMQFVDWARWSGGTEIINHKGTAIIAIDISSDGSILFAVATLGPAFDSNEGEAFAARFASKPVHYLLLHLFKQHQEDGKPYDISMGTRSTFEKLAAMSLIASLVVYLHDKYNMDTVHSANVFNIWAGFTNFLPLAGAFVADTYLGRFHTLLFGSAALFLGMGTMTLTTGMPSLRPSSCKQYNCPQPQSWQLAVLYVGLGLVAVGSRALTGVVYVQTISWVPGYAIPACCIALSITIFLLGSSKYIHVEPQGSIFPDMAKVITAACRKKRHGSAVGQPFYDPPMMGTKLAHTGSGICCFLAMTQMSSFGVLQATQMNRKVGPIHFKIPPAWMGLIPDDCTFTGFTEMRRWDSALKHGSFESPTSVALLVPQFALSGLSIASYLSSIFINIILIVTGRKGKLPCLGGNDLNKNRLDYFYFTIAALAALNLIYFCVFAQHYLRYGEPQKSSHNCEANDEETELRAKETD</sequence>
<dbReference type="Pfam" id="PF00854">
    <property type="entry name" value="PTR2"/>
    <property type="match status" value="1"/>
</dbReference>
<comment type="similarity">
    <text evidence="2">Belongs to the RETICULATA family.</text>
</comment>
<dbReference type="AlphaFoldDB" id="A0A5N6RM28"/>
<dbReference type="Pfam" id="PF11891">
    <property type="entry name" value="RETICULATA-like"/>
    <property type="match status" value="1"/>
</dbReference>
<evidence type="ECO:0000256" key="1">
    <source>
        <dbReference type="ARBA" id="ARBA00004508"/>
    </source>
</evidence>
<evidence type="ECO:0000256" key="5">
    <source>
        <dbReference type="ARBA" id="ARBA00022692"/>
    </source>
</evidence>
<feature type="transmembrane region" description="Helical" evidence="10">
    <location>
        <begin position="640"/>
        <end position="659"/>
    </location>
</feature>
<feature type="transmembrane region" description="Helical" evidence="10">
    <location>
        <begin position="791"/>
        <end position="815"/>
    </location>
</feature>
<keyword evidence="7 10" id="KW-1133">Transmembrane helix</keyword>
<keyword evidence="5 10" id="KW-0812">Transmembrane</keyword>